<dbReference type="RefSeq" id="XP_047784653.1">
    <property type="nucleotide sequence ID" value="XM_047922082.1"/>
</dbReference>
<evidence type="ECO:0000313" key="3">
    <source>
        <dbReference type="Proteomes" id="UP000814176"/>
    </source>
</evidence>
<evidence type="ECO:0000313" key="2">
    <source>
        <dbReference type="EMBL" id="KAH9843843.1"/>
    </source>
</evidence>
<accession>A0ABQ8KX13</accession>
<name>A0ABQ8KX13_9APHY</name>
<gene>
    <name evidence="2" type="ORF">C8Q71DRAFT_730269</name>
</gene>
<dbReference type="EMBL" id="JADCUA010000001">
    <property type="protein sequence ID" value="KAH9843843.1"/>
    <property type="molecule type" value="Genomic_DNA"/>
</dbReference>
<proteinExistence type="predicted"/>
<evidence type="ECO:0000256" key="1">
    <source>
        <dbReference type="SAM" id="SignalP"/>
    </source>
</evidence>
<dbReference type="Proteomes" id="UP000814176">
    <property type="component" value="Unassembled WGS sequence"/>
</dbReference>
<protein>
    <submittedName>
        <fullName evidence="2">Uncharacterized protein</fullName>
    </submittedName>
</protein>
<feature type="chain" id="PRO_5045042239" evidence="1">
    <location>
        <begin position="35"/>
        <end position="85"/>
    </location>
</feature>
<dbReference type="GeneID" id="72002814"/>
<reference evidence="2 3" key="1">
    <citation type="journal article" date="2021" name="Environ. Microbiol.">
        <title>Gene family expansions and transcriptome signatures uncover fungal adaptations to wood decay.</title>
        <authorList>
            <person name="Hage H."/>
            <person name="Miyauchi S."/>
            <person name="Viragh M."/>
            <person name="Drula E."/>
            <person name="Min B."/>
            <person name="Chaduli D."/>
            <person name="Navarro D."/>
            <person name="Favel A."/>
            <person name="Norest M."/>
            <person name="Lesage-Meessen L."/>
            <person name="Balint B."/>
            <person name="Merenyi Z."/>
            <person name="de Eugenio L."/>
            <person name="Morin E."/>
            <person name="Martinez A.T."/>
            <person name="Baldrian P."/>
            <person name="Stursova M."/>
            <person name="Martinez M.J."/>
            <person name="Novotny C."/>
            <person name="Magnuson J.K."/>
            <person name="Spatafora J.W."/>
            <person name="Maurice S."/>
            <person name="Pangilinan J."/>
            <person name="Andreopoulos W."/>
            <person name="LaButti K."/>
            <person name="Hundley H."/>
            <person name="Na H."/>
            <person name="Kuo A."/>
            <person name="Barry K."/>
            <person name="Lipzen A."/>
            <person name="Henrissat B."/>
            <person name="Riley R."/>
            <person name="Ahrendt S."/>
            <person name="Nagy L.G."/>
            <person name="Grigoriev I.V."/>
            <person name="Martin F."/>
            <person name="Rosso M.N."/>
        </authorList>
    </citation>
    <scope>NUCLEOTIDE SEQUENCE [LARGE SCALE GENOMIC DNA]</scope>
    <source>
        <strain evidence="2 3">CIRM-BRFM 1785</strain>
    </source>
</reference>
<keyword evidence="3" id="KW-1185">Reference proteome</keyword>
<keyword evidence="1" id="KW-0732">Signal</keyword>
<feature type="signal peptide" evidence="1">
    <location>
        <begin position="1"/>
        <end position="34"/>
    </location>
</feature>
<organism evidence="2 3">
    <name type="scientific">Rhodofomes roseus</name>
    <dbReference type="NCBI Taxonomy" id="34475"/>
    <lineage>
        <taxon>Eukaryota</taxon>
        <taxon>Fungi</taxon>
        <taxon>Dikarya</taxon>
        <taxon>Basidiomycota</taxon>
        <taxon>Agaricomycotina</taxon>
        <taxon>Agaricomycetes</taxon>
        <taxon>Polyporales</taxon>
        <taxon>Rhodofomes</taxon>
    </lineage>
</organism>
<sequence length="85" mass="8961">MACARRRISRRAATPRQVSVRIWLALAMLPLVWCGRECGCARCMLSLGLRVAMRVDGARGAGGEGGVAGGELEGRHAAGAGRRRG</sequence>
<comment type="caution">
    <text evidence="2">The sequence shown here is derived from an EMBL/GenBank/DDBJ whole genome shotgun (WGS) entry which is preliminary data.</text>
</comment>